<feature type="compositionally biased region" description="Basic and acidic residues" evidence="1">
    <location>
        <begin position="305"/>
        <end position="314"/>
    </location>
</feature>
<keyword evidence="3" id="KW-1185">Reference proteome</keyword>
<feature type="compositionally biased region" description="Basic and acidic residues" evidence="1">
    <location>
        <begin position="775"/>
        <end position="803"/>
    </location>
</feature>
<evidence type="ECO:0000256" key="1">
    <source>
        <dbReference type="SAM" id="MobiDB-lite"/>
    </source>
</evidence>
<feature type="non-terminal residue" evidence="2">
    <location>
        <position position="987"/>
    </location>
</feature>
<dbReference type="EMBL" id="NEVH01020940">
    <property type="protein sequence ID" value="PNF20509.1"/>
    <property type="molecule type" value="Genomic_DNA"/>
</dbReference>
<feature type="compositionally biased region" description="Basic residues" evidence="1">
    <location>
        <begin position="725"/>
        <end position="734"/>
    </location>
</feature>
<organism evidence="2 3">
    <name type="scientific">Cryptotermes secundus</name>
    <dbReference type="NCBI Taxonomy" id="105785"/>
    <lineage>
        <taxon>Eukaryota</taxon>
        <taxon>Metazoa</taxon>
        <taxon>Ecdysozoa</taxon>
        <taxon>Arthropoda</taxon>
        <taxon>Hexapoda</taxon>
        <taxon>Insecta</taxon>
        <taxon>Pterygota</taxon>
        <taxon>Neoptera</taxon>
        <taxon>Polyneoptera</taxon>
        <taxon>Dictyoptera</taxon>
        <taxon>Blattodea</taxon>
        <taxon>Blattoidea</taxon>
        <taxon>Termitoidae</taxon>
        <taxon>Kalotermitidae</taxon>
        <taxon>Cryptotermitinae</taxon>
        <taxon>Cryptotermes</taxon>
    </lineage>
</organism>
<dbReference type="STRING" id="105785.A0A2J7PW05"/>
<feature type="compositionally biased region" description="Polar residues" evidence="1">
    <location>
        <begin position="706"/>
        <end position="718"/>
    </location>
</feature>
<proteinExistence type="predicted"/>
<feature type="compositionally biased region" description="Basic and acidic residues" evidence="1">
    <location>
        <begin position="735"/>
        <end position="766"/>
    </location>
</feature>
<evidence type="ECO:0000313" key="3">
    <source>
        <dbReference type="Proteomes" id="UP000235965"/>
    </source>
</evidence>
<dbReference type="InParanoid" id="A0A2J7PW05"/>
<feature type="compositionally biased region" description="Pro residues" evidence="1">
    <location>
        <begin position="587"/>
        <end position="597"/>
    </location>
</feature>
<feature type="region of interest" description="Disordered" evidence="1">
    <location>
        <begin position="205"/>
        <end position="395"/>
    </location>
</feature>
<reference evidence="2 3" key="1">
    <citation type="submission" date="2017-12" db="EMBL/GenBank/DDBJ databases">
        <title>Hemimetabolous genomes reveal molecular basis of termite eusociality.</title>
        <authorList>
            <person name="Harrison M.C."/>
            <person name="Jongepier E."/>
            <person name="Robertson H.M."/>
            <person name="Arning N."/>
            <person name="Bitard-Feildel T."/>
            <person name="Chao H."/>
            <person name="Childers C.P."/>
            <person name="Dinh H."/>
            <person name="Doddapaneni H."/>
            <person name="Dugan S."/>
            <person name="Gowin J."/>
            <person name="Greiner C."/>
            <person name="Han Y."/>
            <person name="Hu H."/>
            <person name="Hughes D.S.T."/>
            <person name="Huylmans A.-K."/>
            <person name="Kemena C."/>
            <person name="Kremer L.P.M."/>
            <person name="Lee S.L."/>
            <person name="Lopez-Ezquerra A."/>
            <person name="Mallet L."/>
            <person name="Monroy-Kuhn J.M."/>
            <person name="Moser A."/>
            <person name="Murali S.C."/>
            <person name="Muzny D.M."/>
            <person name="Otani S."/>
            <person name="Piulachs M.-D."/>
            <person name="Poelchau M."/>
            <person name="Qu J."/>
            <person name="Schaub F."/>
            <person name="Wada-Katsumata A."/>
            <person name="Worley K.C."/>
            <person name="Xie Q."/>
            <person name="Ylla G."/>
            <person name="Poulsen M."/>
            <person name="Gibbs R.A."/>
            <person name="Schal C."/>
            <person name="Richards S."/>
            <person name="Belles X."/>
            <person name="Korb J."/>
            <person name="Bornberg-Bauer E."/>
        </authorList>
    </citation>
    <scope>NUCLEOTIDE SEQUENCE [LARGE SCALE GENOMIC DNA]</scope>
    <source>
        <tissue evidence="2">Whole body</tissue>
    </source>
</reference>
<feature type="region of interest" description="Disordered" evidence="1">
    <location>
        <begin position="578"/>
        <end position="911"/>
    </location>
</feature>
<dbReference type="Proteomes" id="UP000235965">
    <property type="component" value="Unassembled WGS sequence"/>
</dbReference>
<accession>A0A2J7PW05</accession>
<sequence>MRLKDDVKGNRRGKPQVEIYRPGSGPLRKSAQGDEETVFLDNSRKAKSSIENSVISSVSEDFKRGCQKPTNSLLQEHRSNNSKRSSDMKEPSDVSKHNRGLTDIDDRLRNTHHSLPGSSGDYVSPRGSTKSIASDTKRKSRKPEQAIYIPKPLAQAIAERDVANKSPVNVAEGKVINNISCSKEKNMLKGEKECLSQPFQEEYLNENTGHYSHSDNLNRELQSQRSELYDRNGGPRVSKGESCRKMKYEGNKKSGRGSGDSDWAEKDVGNGIVKQGGVTSSKSNECKSHSMRYSGNRKNSQSVEGDTKNKEENHTPSWSSECSTSAPVYNQRRSDMSREIRQASEPRALLPTSLPQDANRMRDTRSVEPVGTSGARGWNGGKLQAKPPSGRRGSVKDCTVLSSANKSNPKPHPCYDSLPPRLKKKYLAENMVSSSNYIGTTSEDVWDGSTVTFQGSGGNYHQNPHQHRHIHQHQVHPHHPTPPHLFRQNQETSLHMSQCNSQEHWAHTLPNSRARGRGRLRPDEMERTVACAARFSRSLTPDRLSMPPTSNMGPPYSDCGFECVPSQQSLLLSDDRKGIGSRIKTPPASPPPPPPSVSPLSTSKGPPHDERRGTSSKPSNPHSARHRRRSDSNPCELGDVYQNRKHSEKKSQFKEIVEKANHPEPASGEPSNDVLRNSPSPKFLDWGEEVEQSERLEAEGMLSDVMTRSSSLASLQEKSQTHPPRERRRRHRRSLSRDRGIREHNKDQSRGYSGDHSHRGSSHDQNYRSYCNRGNSKERSNRGYSKERNNRGQSKERNNKGQSKEWSNTAENREKNNRGHSRERNMREQSRNFRGHSQDRNYRGHSRDRSNRGQNHEKDRLKETIKKHENWREEQRQQQQPSHQQKRENKEQEVVQQKELTQKDKGSSGNHVAGILVIPSQAPGQTVQQNQMMGFCQSQDQLEYPSNFPVFLGCIPNSGSFQQQQQQQRQLFDPNNPNKPIIVSSPG</sequence>
<gene>
    <name evidence="2" type="ORF">B7P43_G06279</name>
</gene>
<protein>
    <submittedName>
        <fullName evidence="2">Uncharacterized protein</fullName>
    </submittedName>
</protein>
<name>A0A2J7PW05_9NEOP</name>
<feature type="compositionally biased region" description="Polar residues" evidence="1">
    <location>
        <begin position="291"/>
        <end position="304"/>
    </location>
</feature>
<comment type="caution">
    <text evidence="2">The sequence shown here is derived from an EMBL/GenBank/DDBJ whole genome shotgun (WGS) entry which is preliminary data.</text>
</comment>
<feature type="compositionally biased region" description="Polar residues" evidence="1">
    <location>
        <begin position="315"/>
        <end position="328"/>
    </location>
</feature>
<feature type="region of interest" description="Disordered" evidence="1">
    <location>
        <begin position="540"/>
        <end position="560"/>
    </location>
</feature>
<feature type="region of interest" description="Disordered" evidence="1">
    <location>
        <begin position="1"/>
        <end position="146"/>
    </location>
</feature>
<feature type="compositionally biased region" description="Basic and acidic residues" evidence="1">
    <location>
        <begin position="75"/>
        <end position="109"/>
    </location>
</feature>
<dbReference type="AlphaFoldDB" id="A0A2J7PW05"/>
<dbReference type="OrthoDB" id="2017974at2759"/>
<feature type="compositionally biased region" description="Basic and acidic residues" evidence="1">
    <location>
        <begin position="811"/>
        <end position="876"/>
    </location>
</feature>
<feature type="region of interest" description="Disordered" evidence="1">
    <location>
        <begin position="960"/>
        <end position="987"/>
    </location>
</feature>
<feature type="compositionally biased region" description="Basic and acidic residues" evidence="1">
    <location>
        <begin position="238"/>
        <end position="252"/>
    </location>
</feature>
<evidence type="ECO:0000313" key="2">
    <source>
        <dbReference type="EMBL" id="PNF20509.1"/>
    </source>
</evidence>
<feature type="compositionally biased region" description="Low complexity" evidence="1">
    <location>
        <begin position="49"/>
        <end position="59"/>
    </location>
</feature>
<feature type="compositionally biased region" description="Basic and acidic residues" evidence="1">
    <location>
        <begin position="649"/>
        <end position="662"/>
    </location>
</feature>
<feature type="compositionally biased region" description="Basic and acidic residues" evidence="1">
    <location>
        <begin position="332"/>
        <end position="344"/>
    </location>
</feature>